<feature type="transmembrane region" description="Helical" evidence="1">
    <location>
        <begin position="20"/>
        <end position="40"/>
    </location>
</feature>
<accession>A0A7H0SP83</accession>
<feature type="transmembrane region" description="Helical" evidence="1">
    <location>
        <begin position="336"/>
        <end position="355"/>
    </location>
</feature>
<gene>
    <name evidence="3" type="ORF">GP475_06700</name>
</gene>
<sequence length="436" mass="47422">MGTQHQYTANPVRLLFPDVARGFTLLGIAVANGTTAWMGASGAETRKTLGGVYHDSLIDKISIIVGTIFVHVRGLPMFSTMLGMGIGMIVMSLMKRCYPRKKAQLVIVRRYGFLALFGAIHAIFLFFGDIMLFYGLAGMLFAVFILLKDKYLSWIAAGLYGLWLILGLVLFWFIMGEGKQSEAIVGGDFSAPSSYFQQLIHGGTMVLITLPSFWMEFLMLGGPMILGYLAAKRGMIYRINHYRKLLWILVAVTVAVMLGVGIPLGLSSCGMISLSPDLWFMLNQVLGPITGPGIIAAIALACAPLQDRMDSTRESQGKPSLPAALVPIVALGKRSMTGYVSQSILFGIVVSNYGFGLGQNSGAGEASIISVGIWILTVIIAWFLEKWDKPGPFEFVHRRLSYGRKGLIEVWPAPDVAEVPSSEHGPRPLTYPGSAN</sequence>
<feature type="domain" description="DUF418" evidence="2">
    <location>
        <begin position="231"/>
        <end position="403"/>
    </location>
</feature>
<feature type="transmembrane region" description="Helical" evidence="1">
    <location>
        <begin position="278"/>
        <end position="303"/>
    </location>
</feature>
<keyword evidence="1" id="KW-0812">Transmembrane</keyword>
<keyword evidence="1" id="KW-0472">Membrane</keyword>
<reference evidence="3 4" key="1">
    <citation type="submission" date="2019-12" db="EMBL/GenBank/DDBJ databases">
        <title>Corynebacterium sp. nov., isolated from feces of the Anser Albifrons in China.</title>
        <authorList>
            <person name="Liu Q."/>
        </authorList>
    </citation>
    <scope>NUCLEOTIDE SEQUENCE [LARGE SCALE GENOMIC DNA]</scope>
    <source>
        <strain evidence="3 4">4H37-19</strain>
    </source>
</reference>
<dbReference type="PANTHER" id="PTHR30590:SF2">
    <property type="entry name" value="INNER MEMBRANE PROTEIN"/>
    <property type="match status" value="1"/>
</dbReference>
<dbReference type="Proteomes" id="UP000516320">
    <property type="component" value="Chromosome"/>
</dbReference>
<feature type="transmembrane region" description="Helical" evidence="1">
    <location>
        <begin position="77"/>
        <end position="94"/>
    </location>
</feature>
<protein>
    <submittedName>
        <fullName evidence="3">DUF418 domain-containing protein</fullName>
    </submittedName>
</protein>
<evidence type="ECO:0000313" key="4">
    <source>
        <dbReference type="Proteomes" id="UP000516320"/>
    </source>
</evidence>
<evidence type="ECO:0000256" key="1">
    <source>
        <dbReference type="SAM" id="Phobius"/>
    </source>
</evidence>
<dbReference type="RefSeq" id="WP_187973673.1">
    <property type="nucleotide sequence ID" value="NZ_CP046884.1"/>
</dbReference>
<dbReference type="Pfam" id="PF04235">
    <property type="entry name" value="DUF418"/>
    <property type="match status" value="1"/>
</dbReference>
<dbReference type="InterPro" id="IPR007349">
    <property type="entry name" value="DUF418"/>
</dbReference>
<feature type="transmembrane region" description="Helical" evidence="1">
    <location>
        <begin position="245"/>
        <end position="266"/>
    </location>
</feature>
<feature type="transmembrane region" description="Helical" evidence="1">
    <location>
        <begin position="106"/>
        <end position="124"/>
    </location>
</feature>
<dbReference type="AlphaFoldDB" id="A0A7H0SP83"/>
<evidence type="ECO:0000313" key="3">
    <source>
        <dbReference type="EMBL" id="QNQ90358.1"/>
    </source>
</evidence>
<dbReference type="KEGG" id="cpoy:GP475_06700"/>
<dbReference type="PANTHER" id="PTHR30590">
    <property type="entry name" value="INNER MEMBRANE PROTEIN"/>
    <property type="match status" value="1"/>
</dbReference>
<keyword evidence="4" id="KW-1185">Reference proteome</keyword>
<feature type="transmembrane region" description="Helical" evidence="1">
    <location>
        <begin position="130"/>
        <end position="147"/>
    </location>
</feature>
<evidence type="ECO:0000259" key="2">
    <source>
        <dbReference type="Pfam" id="PF04235"/>
    </source>
</evidence>
<keyword evidence="1" id="KW-1133">Transmembrane helix</keyword>
<feature type="transmembrane region" description="Helical" evidence="1">
    <location>
        <begin position="154"/>
        <end position="175"/>
    </location>
</feature>
<feature type="transmembrane region" description="Helical" evidence="1">
    <location>
        <begin position="213"/>
        <end position="231"/>
    </location>
</feature>
<proteinExistence type="predicted"/>
<organism evidence="3 4">
    <name type="scientific">Corynebacterium poyangense</name>
    <dbReference type="NCBI Taxonomy" id="2684405"/>
    <lineage>
        <taxon>Bacteria</taxon>
        <taxon>Bacillati</taxon>
        <taxon>Actinomycetota</taxon>
        <taxon>Actinomycetes</taxon>
        <taxon>Mycobacteriales</taxon>
        <taxon>Corynebacteriaceae</taxon>
        <taxon>Corynebacterium</taxon>
    </lineage>
</organism>
<dbReference type="EMBL" id="CP046884">
    <property type="protein sequence ID" value="QNQ90358.1"/>
    <property type="molecule type" value="Genomic_DNA"/>
</dbReference>
<name>A0A7H0SP83_9CORY</name>
<dbReference type="InterPro" id="IPR052529">
    <property type="entry name" value="Bact_Transport_Assoc"/>
</dbReference>
<feature type="transmembrane region" description="Helical" evidence="1">
    <location>
        <begin position="367"/>
        <end position="384"/>
    </location>
</feature>